<dbReference type="EMBL" id="CP002069">
    <property type="protein sequence ID" value="ADI73081.1"/>
    <property type="molecule type" value="Genomic_DNA"/>
</dbReference>
<dbReference type="Proteomes" id="UP000000391">
    <property type="component" value="Chromosome"/>
</dbReference>
<evidence type="ECO:0000313" key="1">
    <source>
        <dbReference type="EMBL" id="ADI73081.1"/>
    </source>
</evidence>
<evidence type="ECO:0000313" key="2">
    <source>
        <dbReference type="Proteomes" id="UP000000391"/>
    </source>
</evidence>
<reference evidence="1 2" key="1">
    <citation type="submission" date="2010-06" db="EMBL/GenBank/DDBJ databases">
        <title>Complete sequence chromosome of Methanohalobium evestigatum Z-7303.</title>
        <authorList>
            <consortium name="US DOE Joint Genome Institute"/>
            <person name="Lucas S."/>
            <person name="Copeland A."/>
            <person name="Lapidus A."/>
            <person name="Cheng J.-F."/>
            <person name="Bruce D."/>
            <person name="Goodwin L."/>
            <person name="Pitluck S."/>
            <person name="Saunders E."/>
            <person name="Detter J.C."/>
            <person name="Han C."/>
            <person name="Tapia R."/>
            <person name="Land M."/>
            <person name="Hauser L."/>
            <person name="Kyrpides N."/>
            <person name="Mikhailova N."/>
            <person name="Sieprawska-Lupa M."/>
            <person name="Whitman W.B."/>
            <person name="Anderson I."/>
            <person name="Woyke T."/>
        </authorList>
    </citation>
    <scope>NUCLEOTIDE SEQUENCE [LARGE SCALE GENOMIC DNA]</scope>
    <source>
        <strain evidence="2">ATCC BAA-1072 / DSM 3721 / NBRC 107634 / OCM 161 / Z-7303</strain>
    </source>
</reference>
<dbReference type="HOGENOM" id="CLU_1040543_0_0_2"/>
<dbReference type="RefSeq" id="WP_013193649.1">
    <property type="nucleotide sequence ID" value="NC_014253.1"/>
</dbReference>
<organism evidence="1 2">
    <name type="scientific">Methanohalobium evestigatum (strain ATCC BAA-1072 / DSM 3721 / NBRC 107634 / OCM 161 / Z-7303)</name>
    <dbReference type="NCBI Taxonomy" id="644295"/>
    <lineage>
        <taxon>Archaea</taxon>
        <taxon>Methanobacteriati</taxon>
        <taxon>Methanobacteriota</taxon>
        <taxon>Stenosarchaea group</taxon>
        <taxon>Methanomicrobia</taxon>
        <taxon>Methanosarcinales</taxon>
        <taxon>Methanosarcinaceae</taxon>
        <taxon>Methanohalobium</taxon>
    </lineage>
</organism>
<accession>D7E659</accession>
<keyword evidence="2" id="KW-1185">Reference proteome</keyword>
<gene>
    <name evidence="1" type="ordered locus">Metev_0150</name>
</gene>
<name>D7E659_METEZ</name>
<sequence>MPKCQLCNGTISNGKYHDICDLTIFQLDEIKSLYRNGGAPDWLSEALGELSWIYENNTRTSPYFNVASEIAEMFIIGGYDKLNRVEIKELDLTVSAEREILELLKKGEILDYDDVNIYSGEMINKSKNIVNKGEKLSDQDSEVSRKEMYGFLAVCLTSSLIESSTYGLPKKALAIFYLLSGQMIYSNQGDLKVSNEAFKYAFKVLTPTQRNRITRILAGFHPSGSSRIIDNIDINGNVYLKPKMINYIDRMRELYRSRSRDSRDREY</sequence>
<dbReference type="STRING" id="644295.Metev_0150"/>
<dbReference type="KEGG" id="mev:Metev_0150"/>
<proteinExistence type="predicted"/>
<dbReference type="AlphaFoldDB" id="D7E659"/>
<protein>
    <submittedName>
        <fullName evidence="1">Uncharacterized protein</fullName>
    </submittedName>
</protein>
<dbReference type="GeneID" id="9345761"/>